<dbReference type="SUPFAM" id="SSF103473">
    <property type="entry name" value="MFS general substrate transporter"/>
    <property type="match status" value="1"/>
</dbReference>
<evidence type="ECO:0000259" key="9">
    <source>
        <dbReference type="PROSITE" id="PS50850"/>
    </source>
</evidence>
<evidence type="ECO:0000313" key="11">
    <source>
        <dbReference type="Proteomes" id="UP000288859"/>
    </source>
</evidence>
<protein>
    <recommendedName>
        <fullName evidence="9">Major facilitator superfamily (MFS) profile domain-containing protein</fullName>
    </recommendedName>
</protein>
<feature type="transmembrane region" description="Helical" evidence="8">
    <location>
        <begin position="130"/>
        <end position="152"/>
    </location>
</feature>
<dbReference type="InterPro" id="IPR050360">
    <property type="entry name" value="MFS_Sugar_Transporters"/>
</dbReference>
<keyword evidence="5 8" id="KW-1133">Transmembrane helix</keyword>
<evidence type="ECO:0000256" key="3">
    <source>
        <dbReference type="ARBA" id="ARBA00022448"/>
    </source>
</evidence>
<organism evidence="10 11">
    <name type="scientific">Exophiala mesophila</name>
    <name type="common">Black yeast-like fungus</name>
    <dbReference type="NCBI Taxonomy" id="212818"/>
    <lineage>
        <taxon>Eukaryota</taxon>
        <taxon>Fungi</taxon>
        <taxon>Dikarya</taxon>
        <taxon>Ascomycota</taxon>
        <taxon>Pezizomycotina</taxon>
        <taxon>Eurotiomycetes</taxon>
        <taxon>Chaetothyriomycetidae</taxon>
        <taxon>Chaetothyriales</taxon>
        <taxon>Herpotrichiellaceae</taxon>
        <taxon>Exophiala</taxon>
    </lineage>
</organism>
<gene>
    <name evidence="10" type="ORF">B0A52_08634</name>
</gene>
<name>A0A438MU09_EXOME</name>
<dbReference type="InterPro" id="IPR005828">
    <property type="entry name" value="MFS_sugar_transport-like"/>
</dbReference>
<feature type="transmembrane region" description="Helical" evidence="8">
    <location>
        <begin position="75"/>
        <end position="97"/>
    </location>
</feature>
<sequence>MGFKTLWTDSSFAKYVRTLRALPSELFNRHLFISAIVYATSSMPGTWDQGSSSVVASLPGFRAHFGISSATDAKAIRHFVSLPFVGMAIGALLSFFLNDHVGRLWAYRIYISVFIVGQMIATASPDVSGLYAARVLGGLGTGALTVTGPMSLVEIAPAEIRGVLTTWFTIAMAASLVAANFCVYGIFKNMPDSRLQYQIVFFAPCIFLALCIVASFFICESPRWLALMERYEDAGQTLAKIRGLPRDHPIVQKELSEIQTAISREREHHGPKVNAGLISILKEVFTVKANLRRLQQIVVSYALAQLSGANAVTSYFVPILALLGVSSGPQQNIFLSGMYGVSKLVFGIMTSFFFVDALGRRKSLFIGITFQMISDIYLGVYVKFKQEDNANEASSRAAIALIFLHAFGYAVGLFALPYIFGSELWPNRIRSFGGALSQCLHWLFIYAMIFYTPSLLSDTNNWGAFIFFASWCFIAIIYVFMAVPEVSGLTVEEIETLFEGPWFTAYRRSKKPNSFDGVESDRIETELSEKGEELVKR</sequence>
<dbReference type="AlphaFoldDB" id="A0A438MU09"/>
<evidence type="ECO:0000256" key="8">
    <source>
        <dbReference type="SAM" id="Phobius"/>
    </source>
</evidence>
<evidence type="ECO:0000256" key="5">
    <source>
        <dbReference type="ARBA" id="ARBA00022989"/>
    </source>
</evidence>
<evidence type="ECO:0000256" key="1">
    <source>
        <dbReference type="ARBA" id="ARBA00004141"/>
    </source>
</evidence>
<feature type="domain" description="Major facilitator superfamily (MFS) profile" evidence="9">
    <location>
        <begin position="34"/>
        <end position="487"/>
    </location>
</feature>
<feature type="transmembrane region" description="Helical" evidence="8">
    <location>
        <begin position="104"/>
        <end position="124"/>
    </location>
</feature>
<accession>A0A438MU09</accession>
<dbReference type="PROSITE" id="PS50850">
    <property type="entry name" value="MFS"/>
    <property type="match status" value="1"/>
</dbReference>
<dbReference type="InterPro" id="IPR003663">
    <property type="entry name" value="Sugar/inositol_transpt"/>
</dbReference>
<evidence type="ECO:0000313" key="10">
    <source>
        <dbReference type="EMBL" id="RVX67200.1"/>
    </source>
</evidence>
<dbReference type="PANTHER" id="PTHR48022">
    <property type="entry name" value="PLASTIDIC GLUCOSE TRANSPORTER 4"/>
    <property type="match status" value="1"/>
</dbReference>
<dbReference type="Gene3D" id="1.20.1250.20">
    <property type="entry name" value="MFS general substrate transporter like domains"/>
    <property type="match status" value="1"/>
</dbReference>
<reference evidence="10 11" key="1">
    <citation type="submission" date="2017-03" db="EMBL/GenBank/DDBJ databases">
        <title>Genomes of endolithic fungi from Antarctica.</title>
        <authorList>
            <person name="Coleine C."/>
            <person name="Masonjones S."/>
            <person name="Stajich J.E."/>
        </authorList>
    </citation>
    <scope>NUCLEOTIDE SEQUENCE [LARGE SCALE GENOMIC DNA]</scope>
    <source>
        <strain evidence="10 11">CCFEE 6314</strain>
    </source>
</reference>
<feature type="region of interest" description="Disordered" evidence="7">
    <location>
        <begin position="511"/>
        <end position="537"/>
    </location>
</feature>
<evidence type="ECO:0000256" key="2">
    <source>
        <dbReference type="ARBA" id="ARBA00010992"/>
    </source>
</evidence>
<proteinExistence type="inferred from homology"/>
<dbReference type="GO" id="GO:0016020">
    <property type="term" value="C:membrane"/>
    <property type="evidence" value="ECO:0007669"/>
    <property type="project" value="UniProtKB-SubCell"/>
</dbReference>
<comment type="similarity">
    <text evidence="2">Belongs to the major facilitator superfamily. Sugar transporter (TC 2.A.1.1) family.</text>
</comment>
<dbReference type="PRINTS" id="PR00171">
    <property type="entry name" value="SUGRTRNSPORT"/>
</dbReference>
<feature type="transmembrane region" description="Helical" evidence="8">
    <location>
        <begin position="364"/>
        <end position="384"/>
    </location>
</feature>
<dbReference type="Pfam" id="PF00083">
    <property type="entry name" value="Sugar_tr"/>
    <property type="match status" value="1"/>
</dbReference>
<dbReference type="OrthoDB" id="508119at2759"/>
<dbReference type="InterPro" id="IPR036259">
    <property type="entry name" value="MFS_trans_sf"/>
</dbReference>
<keyword evidence="4 8" id="KW-0812">Transmembrane</keyword>
<evidence type="ECO:0000256" key="6">
    <source>
        <dbReference type="ARBA" id="ARBA00023136"/>
    </source>
</evidence>
<dbReference type="PROSITE" id="PS00216">
    <property type="entry name" value="SUGAR_TRANSPORT_1"/>
    <property type="match status" value="1"/>
</dbReference>
<feature type="transmembrane region" description="Helical" evidence="8">
    <location>
        <begin position="463"/>
        <end position="483"/>
    </location>
</feature>
<feature type="transmembrane region" description="Helical" evidence="8">
    <location>
        <begin position="298"/>
        <end position="321"/>
    </location>
</feature>
<dbReference type="GO" id="GO:0005351">
    <property type="term" value="F:carbohydrate:proton symporter activity"/>
    <property type="evidence" value="ECO:0007669"/>
    <property type="project" value="TreeGrafter"/>
</dbReference>
<dbReference type="InterPro" id="IPR005829">
    <property type="entry name" value="Sugar_transporter_CS"/>
</dbReference>
<feature type="transmembrane region" description="Helical" evidence="8">
    <location>
        <begin position="164"/>
        <end position="187"/>
    </location>
</feature>
<dbReference type="VEuPathDB" id="FungiDB:PV10_03773"/>
<feature type="transmembrane region" description="Helical" evidence="8">
    <location>
        <begin position="396"/>
        <end position="420"/>
    </location>
</feature>
<dbReference type="PANTHER" id="PTHR48022:SF59">
    <property type="entry name" value="MAJOR FACILITATOR SUPERFAMILY (MFS) PROFILE DOMAIN-CONTAINING PROTEIN"/>
    <property type="match status" value="1"/>
</dbReference>
<evidence type="ECO:0000256" key="4">
    <source>
        <dbReference type="ARBA" id="ARBA00022692"/>
    </source>
</evidence>
<comment type="subcellular location">
    <subcellularLocation>
        <location evidence="1">Membrane</location>
        <topology evidence="1">Multi-pass membrane protein</topology>
    </subcellularLocation>
</comment>
<evidence type="ECO:0000256" key="7">
    <source>
        <dbReference type="SAM" id="MobiDB-lite"/>
    </source>
</evidence>
<comment type="caution">
    <text evidence="10">The sequence shown here is derived from an EMBL/GenBank/DDBJ whole genome shotgun (WGS) entry which is preliminary data.</text>
</comment>
<keyword evidence="6 8" id="KW-0472">Membrane</keyword>
<feature type="transmembrane region" description="Helical" evidence="8">
    <location>
        <begin position="432"/>
        <end position="451"/>
    </location>
</feature>
<dbReference type="Proteomes" id="UP000288859">
    <property type="component" value="Unassembled WGS sequence"/>
</dbReference>
<dbReference type="EMBL" id="NAJM01000051">
    <property type="protein sequence ID" value="RVX67200.1"/>
    <property type="molecule type" value="Genomic_DNA"/>
</dbReference>
<feature type="transmembrane region" description="Helical" evidence="8">
    <location>
        <begin position="199"/>
        <end position="219"/>
    </location>
</feature>
<dbReference type="InterPro" id="IPR020846">
    <property type="entry name" value="MFS_dom"/>
</dbReference>
<feature type="transmembrane region" description="Helical" evidence="8">
    <location>
        <begin position="333"/>
        <end position="355"/>
    </location>
</feature>
<feature type="compositionally biased region" description="Basic and acidic residues" evidence="7">
    <location>
        <begin position="519"/>
        <end position="537"/>
    </location>
</feature>
<keyword evidence="3" id="KW-0813">Transport</keyword>